<protein>
    <submittedName>
        <fullName evidence="3">RNA-binding protein</fullName>
    </submittedName>
</protein>
<dbReference type="Pfam" id="PF04296">
    <property type="entry name" value="YlxR"/>
    <property type="match status" value="1"/>
</dbReference>
<dbReference type="CDD" id="cd00279">
    <property type="entry name" value="YlxR"/>
    <property type="match status" value="1"/>
</dbReference>
<gene>
    <name evidence="3" type="ORF">ACFFGY_03840</name>
</gene>
<feature type="compositionally biased region" description="Low complexity" evidence="1">
    <location>
        <begin position="1"/>
        <end position="17"/>
    </location>
</feature>
<dbReference type="Gene3D" id="3.30.1330.30">
    <property type="match status" value="1"/>
</dbReference>
<dbReference type="Proteomes" id="UP001589865">
    <property type="component" value="Unassembled WGS sequence"/>
</dbReference>
<dbReference type="InterPro" id="IPR037465">
    <property type="entry name" value="YlxR"/>
</dbReference>
<proteinExistence type="predicted"/>
<organism evidence="3 4">
    <name type="scientific">Roseomonas elaeocarpi</name>
    <dbReference type="NCBI Taxonomy" id="907779"/>
    <lineage>
        <taxon>Bacteria</taxon>
        <taxon>Pseudomonadati</taxon>
        <taxon>Pseudomonadota</taxon>
        <taxon>Alphaproteobacteria</taxon>
        <taxon>Acetobacterales</taxon>
        <taxon>Roseomonadaceae</taxon>
        <taxon>Roseomonas</taxon>
    </lineage>
</organism>
<evidence type="ECO:0000313" key="3">
    <source>
        <dbReference type="EMBL" id="MFC0407367.1"/>
    </source>
</evidence>
<dbReference type="Gene3D" id="3.30.1230.10">
    <property type="entry name" value="YlxR-like"/>
    <property type="match status" value="1"/>
</dbReference>
<dbReference type="EMBL" id="JBHLUN010000002">
    <property type="protein sequence ID" value="MFC0407367.1"/>
    <property type="molecule type" value="Genomic_DNA"/>
</dbReference>
<keyword evidence="4" id="KW-1185">Reference proteome</keyword>
<name>A0ABV6JNR7_9PROT</name>
<dbReference type="NCBIfam" id="NF006622">
    <property type="entry name" value="PRK09190.1"/>
    <property type="match status" value="1"/>
</dbReference>
<dbReference type="SUPFAM" id="SSF55315">
    <property type="entry name" value="L30e-like"/>
    <property type="match status" value="1"/>
</dbReference>
<accession>A0ABV6JNR7</accession>
<dbReference type="InterPro" id="IPR035931">
    <property type="entry name" value="YlxR-like_sf"/>
</dbReference>
<feature type="domain" description="YlxR" evidence="2">
    <location>
        <begin position="37"/>
        <end position="107"/>
    </location>
</feature>
<comment type="caution">
    <text evidence="3">The sequence shown here is derived from an EMBL/GenBank/DDBJ whole genome shotgun (WGS) entry which is preliminary data.</text>
</comment>
<reference evidence="3 4" key="1">
    <citation type="submission" date="2024-09" db="EMBL/GenBank/DDBJ databases">
        <authorList>
            <person name="Sun Q."/>
            <person name="Mori K."/>
        </authorList>
    </citation>
    <scope>NUCLEOTIDE SEQUENCE [LARGE SCALE GENOMIC DNA]</scope>
    <source>
        <strain evidence="3 4">TBRC 5777</strain>
    </source>
</reference>
<evidence type="ECO:0000313" key="4">
    <source>
        <dbReference type="Proteomes" id="UP001589865"/>
    </source>
</evidence>
<dbReference type="InterPro" id="IPR007393">
    <property type="entry name" value="YlxR_dom"/>
</dbReference>
<evidence type="ECO:0000256" key="1">
    <source>
        <dbReference type="SAM" id="MobiDB-lite"/>
    </source>
</evidence>
<dbReference type="PANTHER" id="PTHR34215:SF1">
    <property type="entry name" value="YLXR DOMAIN-CONTAINING PROTEIN"/>
    <property type="match status" value="1"/>
</dbReference>
<dbReference type="SUPFAM" id="SSF64376">
    <property type="entry name" value="YlxR-like"/>
    <property type="match status" value="1"/>
</dbReference>
<dbReference type="PANTHER" id="PTHR34215">
    <property type="entry name" value="BLL0784 PROTEIN"/>
    <property type="match status" value="1"/>
</dbReference>
<feature type="region of interest" description="Disordered" evidence="1">
    <location>
        <begin position="1"/>
        <end position="37"/>
    </location>
</feature>
<dbReference type="RefSeq" id="WP_377043202.1">
    <property type="nucleotide sequence ID" value="NZ_JBHLUN010000002.1"/>
</dbReference>
<dbReference type="InterPro" id="IPR029064">
    <property type="entry name" value="Ribosomal_eL30-like_sf"/>
</dbReference>
<sequence length="224" mass="23741">MTGPPAAASPTGGAAASRPRPADEEGQPDPEEKGPLRRCVATRESLPKERMIRFVLGPGRELVPDLSERLPGRGMWLSARRDVLEAAVKRGAFARASRGQVHPPPDLSMRIEAGLRLRVRDLVGFARRAGQAVCGFQQAREWLQAERAGVVVQASDGSANERARLVGARGVPVVAALTAAELGGIFGRDHAVHVAVAKGRLAQEIAREAARLGGFTSAVESLRG</sequence>
<evidence type="ECO:0000259" key="2">
    <source>
        <dbReference type="Pfam" id="PF04296"/>
    </source>
</evidence>